<dbReference type="InterPro" id="IPR044792">
    <property type="entry name" value="TAR1"/>
</dbReference>
<feature type="region of interest" description="Disordered" evidence="1">
    <location>
        <begin position="1"/>
        <end position="57"/>
    </location>
</feature>
<dbReference type="PANTHER" id="PTHR47188:SF1">
    <property type="entry name" value="PROTEIN TAR1"/>
    <property type="match status" value="1"/>
</dbReference>
<proteinExistence type="predicted"/>
<dbReference type="EMBL" id="JAINDJ010000160">
    <property type="protein sequence ID" value="KAG9438343.1"/>
    <property type="molecule type" value="Genomic_DNA"/>
</dbReference>
<name>A0AAV7DQ79_ARIFI</name>
<feature type="region of interest" description="Disordered" evidence="1">
    <location>
        <begin position="469"/>
        <end position="490"/>
    </location>
</feature>
<sequence>MDSPCPHSASKSSLFDAGRPPKGPLPPRPPPASRRPGLAAGAARKQSTDSRRVRLGPPCPALRLFTLRPDAVMSTTRRMALGSSDFHMSPGDRHHADAAITLPEAPRRRLLDSPNAAANRHAPFRNFNPIPFRGSRWMHAILRASPPLRSTNPCASAAHMEPFPLRLQSSHLNICYYHQDQTDGPPAQCSRPEVFMGSSQPPPTHRGSGCCPDGPGIGQRLSPSIFGLVDSAVFSPLYPSRRTICIARDRQGPPPEFLWLLPPGIVHHLSVPADGRMGARWPTPRAPGVPRGHARGGRCHPSSVTETTIRWRDHPPGLSPRGPAALTEFTASIWAAFPNNPTSPTTPAAATGSGTNGLSPSLAPHSMGLAPVRQQRTLLQTTIERRKAADSHTGLFPFATATRGILLVFPPDLGRIRARPPSRRQPPAGGQGGRSHHCRAGRPWGKVFFSQPRQGGARTTNLLAPRRLTAPPRWGQQGTGGENTPGGRPGRCTLDLVASGATYAQRLDGSRDSAPHQASRFRHALHRCESQDIRCRVVAVRLGYRGRGSDRQASSSLWHRSLPSGCSWCSPPRPSLVTDAESAGRRSLTPGRGDSTGACDCRRPPPLGIVVQLARLVAPLSRNRQ</sequence>
<dbReference type="GO" id="GO:0043457">
    <property type="term" value="P:regulation of cellular respiration"/>
    <property type="evidence" value="ECO:0007669"/>
    <property type="project" value="InterPro"/>
</dbReference>
<evidence type="ECO:0000313" key="2">
    <source>
        <dbReference type="EMBL" id="KAG9438343.1"/>
    </source>
</evidence>
<feature type="compositionally biased region" description="Low complexity" evidence="1">
    <location>
        <begin position="34"/>
        <end position="45"/>
    </location>
</feature>
<organism evidence="2 3">
    <name type="scientific">Aristolochia fimbriata</name>
    <name type="common">White veined hardy Dutchman's pipe vine</name>
    <dbReference type="NCBI Taxonomy" id="158543"/>
    <lineage>
        <taxon>Eukaryota</taxon>
        <taxon>Viridiplantae</taxon>
        <taxon>Streptophyta</taxon>
        <taxon>Embryophyta</taxon>
        <taxon>Tracheophyta</taxon>
        <taxon>Spermatophyta</taxon>
        <taxon>Magnoliopsida</taxon>
        <taxon>Magnoliidae</taxon>
        <taxon>Piperales</taxon>
        <taxon>Aristolochiaceae</taxon>
        <taxon>Aristolochia</taxon>
    </lineage>
</organism>
<dbReference type="AlphaFoldDB" id="A0AAV7DQ79"/>
<comment type="caution">
    <text evidence="2">The sequence shown here is derived from an EMBL/GenBank/DDBJ whole genome shotgun (WGS) entry which is preliminary data.</text>
</comment>
<feature type="compositionally biased region" description="Gly residues" evidence="1">
    <location>
        <begin position="477"/>
        <end position="489"/>
    </location>
</feature>
<feature type="region of interest" description="Disordered" evidence="1">
    <location>
        <begin position="416"/>
        <end position="440"/>
    </location>
</feature>
<evidence type="ECO:0000256" key="1">
    <source>
        <dbReference type="SAM" id="MobiDB-lite"/>
    </source>
</evidence>
<feature type="region of interest" description="Disordered" evidence="1">
    <location>
        <begin position="577"/>
        <end position="599"/>
    </location>
</feature>
<dbReference type="Proteomes" id="UP000825729">
    <property type="component" value="Unassembled WGS sequence"/>
</dbReference>
<feature type="compositionally biased region" description="Low complexity" evidence="1">
    <location>
        <begin position="338"/>
        <end position="357"/>
    </location>
</feature>
<feature type="compositionally biased region" description="Pro residues" evidence="1">
    <location>
        <begin position="21"/>
        <end position="33"/>
    </location>
</feature>
<evidence type="ECO:0000313" key="3">
    <source>
        <dbReference type="Proteomes" id="UP000825729"/>
    </source>
</evidence>
<protein>
    <submittedName>
        <fullName evidence="2">Uncharacterized protein</fullName>
    </submittedName>
</protein>
<keyword evidence="3" id="KW-1185">Reference proteome</keyword>
<gene>
    <name evidence="2" type="ORF">H6P81_021715</name>
</gene>
<feature type="region of interest" description="Disordered" evidence="1">
    <location>
        <begin position="337"/>
        <end position="367"/>
    </location>
</feature>
<reference evidence="2 3" key="1">
    <citation type="submission" date="2021-07" db="EMBL/GenBank/DDBJ databases">
        <title>The Aristolochia fimbriata genome: insights into angiosperm evolution, floral development and chemical biosynthesis.</title>
        <authorList>
            <person name="Jiao Y."/>
        </authorList>
    </citation>
    <scope>NUCLEOTIDE SEQUENCE [LARGE SCALE GENOMIC DNA]</scope>
    <source>
        <strain evidence="2">IBCAS-2021</strain>
        <tissue evidence="2">Leaf</tissue>
    </source>
</reference>
<dbReference type="PANTHER" id="PTHR47188">
    <property type="entry name" value="PROTEIN TAR1"/>
    <property type="match status" value="1"/>
</dbReference>
<accession>A0AAV7DQ79</accession>